<dbReference type="Proteomes" id="UP001183388">
    <property type="component" value="Unassembled WGS sequence"/>
</dbReference>
<protein>
    <submittedName>
        <fullName evidence="2">Helix-turn-helix domain-containing protein</fullName>
    </submittedName>
</protein>
<dbReference type="InterPro" id="IPR041657">
    <property type="entry name" value="HTH_17"/>
</dbReference>
<proteinExistence type="predicted"/>
<organism evidence="2 3">
    <name type="scientific">Streptomyces boetiae</name>
    <dbReference type="NCBI Taxonomy" id="3075541"/>
    <lineage>
        <taxon>Bacteria</taxon>
        <taxon>Bacillati</taxon>
        <taxon>Actinomycetota</taxon>
        <taxon>Actinomycetes</taxon>
        <taxon>Kitasatosporales</taxon>
        <taxon>Streptomycetaceae</taxon>
        <taxon>Streptomyces</taxon>
    </lineage>
</organism>
<accession>A0ABU2LBE7</accession>
<name>A0ABU2LBE7_9ACTN</name>
<evidence type="ECO:0000313" key="2">
    <source>
        <dbReference type="EMBL" id="MDT0308820.1"/>
    </source>
</evidence>
<dbReference type="RefSeq" id="WP_311631761.1">
    <property type="nucleotide sequence ID" value="NZ_JAVREN010000026.1"/>
</dbReference>
<dbReference type="Pfam" id="PF12728">
    <property type="entry name" value="HTH_17"/>
    <property type="match status" value="1"/>
</dbReference>
<dbReference type="NCBIfam" id="TIGR01764">
    <property type="entry name" value="excise"/>
    <property type="match status" value="1"/>
</dbReference>
<evidence type="ECO:0000259" key="1">
    <source>
        <dbReference type="Pfam" id="PF12728"/>
    </source>
</evidence>
<keyword evidence="3" id="KW-1185">Reference proteome</keyword>
<dbReference type="EMBL" id="JAVREN010000026">
    <property type="protein sequence ID" value="MDT0308820.1"/>
    <property type="molecule type" value="Genomic_DNA"/>
</dbReference>
<gene>
    <name evidence="2" type="ORF">RM780_17905</name>
</gene>
<reference evidence="3" key="1">
    <citation type="submission" date="2023-07" db="EMBL/GenBank/DDBJ databases">
        <title>30 novel species of actinomycetes from the DSMZ collection.</title>
        <authorList>
            <person name="Nouioui I."/>
        </authorList>
    </citation>
    <scope>NUCLEOTIDE SEQUENCE [LARGE SCALE GENOMIC DNA]</scope>
    <source>
        <strain evidence="3">DSM 44917</strain>
    </source>
</reference>
<sequence>MSALTARHEPSNVPLLYRVEDATRVLNLSRSVVYELIRTGRLRVVHEGRACRIPASALRAYVELLEREAGERR</sequence>
<dbReference type="InterPro" id="IPR010093">
    <property type="entry name" value="SinI_DNA-bd"/>
</dbReference>
<comment type="caution">
    <text evidence="2">The sequence shown here is derived from an EMBL/GenBank/DDBJ whole genome shotgun (WGS) entry which is preliminary data.</text>
</comment>
<evidence type="ECO:0000313" key="3">
    <source>
        <dbReference type="Proteomes" id="UP001183388"/>
    </source>
</evidence>
<feature type="domain" description="Helix-turn-helix" evidence="1">
    <location>
        <begin position="16"/>
        <end position="63"/>
    </location>
</feature>